<comment type="caution">
    <text evidence="2">The sequence shown here is derived from an EMBL/GenBank/DDBJ whole genome shotgun (WGS) entry which is preliminary data.</text>
</comment>
<dbReference type="RefSeq" id="XP_064659489.1">
    <property type="nucleotide sequence ID" value="XM_064802128.1"/>
</dbReference>
<dbReference type="InterPro" id="IPR036866">
    <property type="entry name" value="RibonucZ/Hydroxyglut_hydro"/>
</dbReference>
<keyword evidence="3" id="KW-1185">Reference proteome</keyword>
<dbReference type="Proteomes" id="UP001337655">
    <property type="component" value="Unassembled WGS sequence"/>
</dbReference>
<evidence type="ECO:0000256" key="1">
    <source>
        <dbReference type="SAM" id="MobiDB-lite"/>
    </source>
</evidence>
<name>A0AAV9PAR6_9PEZI</name>
<reference evidence="2 3" key="1">
    <citation type="submission" date="2023-08" db="EMBL/GenBank/DDBJ databases">
        <title>Black Yeasts Isolated from many extreme environments.</title>
        <authorList>
            <person name="Coleine C."/>
            <person name="Stajich J.E."/>
            <person name="Selbmann L."/>
        </authorList>
    </citation>
    <scope>NUCLEOTIDE SEQUENCE [LARGE SCALE GENOMIC DNA]</scope>
    <source>
        <strain evidence="2 3">CCFEE 5935</strain>
    </source>
</reference>
<evidence type="ECO:0000313" key="2">
    <source>
        <dbReference type="EMBL" id="KAK5170291.1"/>
    </source>
</evidence>
<dbReference type="AlphaFoldDB" id="A0AAV9PAR6"/>
<sequence length="217" mass="24981">MRRHRLRVRQEGEVLAYRLREWTYLHGLRYAANQEPTCRRKRSSEANETDPIPPQLEGNVDSPIVLIGPLQGDSVDYTLFWLSTERTVVCGNSVVEEIETPQIYDAWVKTLDLIEALNPSKVIPVHIESGWELDAKADLAHNRKYLDLFASKVTHAKKKPSDDELFQTFKNAFPQVRSAFVTVSRFVWRPMGFWQAKKNLDFFLGHLSTTHGEGDEV</sequence>
<evidence type="ECO:0000313" key="3">
    <source>
        <dbReference type="Proteomes" id="UP001337655"/>
    </source>
</evidence>
<dbReference type="SUPFAM" id="SSF56281">
    <property type="entry name" value="Metallo-hydrolase/oxidoreductase"/>
    <property type="match status" value="1"/>
</dbReference>
<organism evidence="2 3">
    <name type="scientific">Saxophila tyrrhenica</name>
    <dbReference type="NCBI Taxonomy" id="1690608"/>
    <lineage>
        <taxon>Eukaryota</taxon>
        <taxon>Fungi</taxon>
        <taxon>Dikarya</taxon>
        <taxon>Ascomycota</taxon>
        <taxon>Pezizomycotina</taxon>
        <taxon>Dothideomycetes</taxon>
        <taxon>Dothideomycetidae</taxon>
        <taxon>Mycosphaerellales</taxon>
        <taxon>Extremaceae</taxon>
        <taxon>Saxophila</taxon>
    </lineage>
</organism>
<protein>
    <submittedName>
        <fullName evidence="2">Uncharacterized protein</fullName>
    </submittedName>
</protein>
<proteinExistence type="predicted"/>
<feature type="region of interest" description="Disordered" evidence="1">
    <location>
        <begin position="36"/>
        <end position="55"/>
    </location>
</feature>
<gene>
    <name evidence="2" type="ORF">LTR77_004878</name>
</gene>
<accession>A0AAV9PAR6</accession>
<dbReference type="EMBL" id="JAVRRT010000007">
    <property type="protein sequence ID" value="KAK5170291.1"/>
    <property type="molecule type" value="Genomic_DNA"/>
</dbReference>
<dbReference type="GeneID" id="89926222"/>